<reference evidence="1 2" key="1">
    <citation type="submission" date="2020-03" db="EMBL/GenBank/DDBJ databases">
        <title>Sphingomonas sp. nov., isolated from fish.</title>
        <authorList>
            <person name="Hyun D.-W."/>
            <person name="Bae J.-W."/>
        </authorList>
    </citation>
    <scope>NUCLEOTIDE SEQUENCE [LARGE SCALE GENOMIC DNA]</scope>
    <source>
        <strain evidence="1 2">HDW15B</strain>
    </source>
</reference>
<proteinExistence type="predicted"/>
<dbReference type="Proteomes" id="UP000503222">
    <property type="component" value="Chromosome"/>
</dbReference>
<accession>A0A6G7YRP4</accession>
<evidence type="ECO:0000313" key="1">
    <source>
        <dbReference type="EMBL" id="QIK79401.1"/>
    </source>
</evidence>
<gene>
    <name evidence="1" type="ORF">G7077_11300</name>
</gene>
<organism evidence="1 2">
    <name type="scientific">Sphingomonas piscis</name>
    <dbReference type="NCBI Taxonomy" id="2714943"/>
    <lineage>
        <taxon>Bacteria</taxon>
        <taxon>Pseudomonadati</taxon>
        <taxon>Pseudomonadota</taxon>
        <taxon>Alphaproteobacteria</taxon>
        <taxon>Sphingomonadales</taxon>
        <taxon>Sphingomonadaceae</taxon>
        <taxon>Sphingomonas</taxon>
    </lineage>
</organism>
<dbReference type="RefSeq" id="WP_166411788.1">
    <property type="nucleotide sequence ID" value="NZ_CP049869.1"/>
</dbReference>
<name>A0A6G7YRP4_9SPHN</name>
<protein>
    <submittedName>
        <fullName evidence="1">Uncharacterized protein</fullName>
    </submittedName>
</protein>
<dbReference type="KEGG" id="spii:G7077_11300"/>
<keyword evidence="2" id="KW-1185">Reference proteome</keyword>
<evidence type="ECO:0000313" key="2">
    <source>
        <dbReference type="Proteomes" id="UP000503222"/>
    </source>
</evidence>
<sequence>MMRAAAIAAAVTVAPPIAAQSSNQQMLEMAKTIRAQAEQLKSSLSPDDYQAMLDSAAQIEKDVKAGGFSAPAGQEVPSISKKISDEHNGRLEWLTAEEACVGFQWENWRTYAMTVGPALPGRNQRCKAAFAEYETYFKLARDGRGAEANRHLEAYERLAHEAVDYFNANKG</sequence>
<dbReference type="EMBL" id="CP049869">
    <property type="protein sequence ID" value="QIK79401.1"/>
    <property type="molecule type" value="Genomic_DNA"/>
</dbReference>
<dbReference type="AlphaFoldDB" id="A0A6G7YRP4"/>